<evidence type="ECO:0000313" key="1">
    <source>
        <dbReference type="EMBL" id="TEB37705.1"/>
    </source>
</evidence>
<comment type="caution">
    <text evidence="1">The sequence shown here is derived from an EMBL/GenBank/DDBJ whole genome shotgun (WGS) entry which is preliminary data.</text>
</comment>
<accession>A0A4Y7TU45</accession>
<evidence type="ECO:0000313" key="2">
    <source>
        <dbReference type="Proteomes" id="UP000298030"/>
    </source>
</evidence>
<dbReference type="AlphaFoldDB" id="A0A4Y7TU45"/>
<dbReference type="OrthoDB" id="543373at2759"/>
<name>A0A4Y7TU45_COPMI</name>
<dbReference type="EMBL" id="QPFP01000003">
    <property type="protein sequence ID" value="TEB37705.1"/>
    <property type="molecule type" value="Genomic_DNA"/>
</dbReference>
<keyword evidence="2" id="KW-1185">Reference proteome</keyword>
<proteinExistence type="predicted"/>
<protein>
    <submittedName>
        <fullName evidence="1">Uncharacterized protein</fullName>
    </submittedName>
</protein>
<dbReference type="Proteomes" id="UP000298030">
    <property type="component" value="Unassembled WGS sequence"/>
</dbReference>
<gene>
    <name evidence="1" type="ORF">FA13DRAFT_1725366</name>
</gene>
<feature type="non-terminal residue" evidence="1">
    <location>
        <position position="73"/>
    </location>
</feature>
<reference evidence="1 2" key="1">
    <citation type="journal article" date="2019" name="Nat. Ecol. Evol.">
        <title>Megaphylogeny resolves global patterns of mushroom evolution.</title>
        <authorList>
            <person name="Varga T."/>
            <person name="Krizsan K."/>
            <person name="Foldi C."/>
            <person name="Dima B."/>
            <person name="Sanchez-Garcia M."/>
            <person name="Sanchez-Ramirez S."/>
            <person name="Szollosi G.J."/>
            <person name="Szarkandi J.G."/>
            <person name="Papp V."/>
            <person name="Albert L."/>
            <person name="Andreopoulos W."/>
            <person name="Angelini C."/>
            <person name="Antonin V."/>
            <person name="Barry K.W."/>
            <person name="Bougher N.L."/>
            <person name="Buchanan P."/>
            <person name="Buyck B."/>
            <person name="Bense V."/>
            <person name="Catcheside P."/>
            <person name="Chovatia M."/>
            <person name="Cooper J."/>
            <person name="Damon W."/>
            <person name="Desjardin D."/>
            <person name="Finy P."/>
            <person name="Geml J."/>
            <person name="Haridas S."/>
            <person name="Hughes K."/>
            <person name="Justo A."/>
            <person name="Karasinski D."/>
            <person name="Kautmanova I."/>
            <person name="Kiss B."/>
            <person name="Kocsube S."/>
            <person name="Kotiranta H."/>
            <person name="LaButti K.M."/>
            <person name="Lechner B.E."/>
            <person name="Liimatainen K."/>
            <person name="Lipzen A."/>
            <person name="Lukacs Z."/>
            <person name="Mihaltcheva S."/>
            <person name="Morgado L.N."/>
            <person name="Niskanen T."/>
            <person name="Noordeloos M.E."/>
            <person name="Ohm R.A."/>
            <person name="Ortiz-Santana B."/>
            <person name="Ovrebo C."/>
            <person name="Racz N."/>
            <person name="Riley R."/>
            <person name="Savchenko A."/>
            <person name="Shiryaev A."/>
            <person name="Soop K."/>
            <person name="Spirin V."/>
            <person name="Szebenyi C."/>
            <person name="Tomsovsky M."/>
            <person name="Tulloss R.E."/>
            <person name="Uehling J."/>
            <person name="Grigoriev I.V."/>
            <person name="Vagvolgyi C."/>
            <person name="Papp T."/>
            <person name="Martin F.M."/>
            <person name="Miettinen O."/>
            <person name="Hibbett D.S."/>
            <person name="Nagy L.G."/>
        </authorList>
    </citation>
    <scope>NUCLEOTIDE SEQUENCE [LARGE SCALE GENOMIC DNA]</scope>
    <source>
        <strain evidence="1 2">FP101781</strain>
    </source>
</reference>
<sequence>MASNSSSSSPSRLRLHPPQPPFCFSYSPAQIDANPPSSSRAVPNKPTPELYLLALAQFAISADTEVVRPPSSV</sequence>
<organism evidence="1 2">
    <name type="scientific">Coprinellus micaceus</name>
    <name type="common">Glistening ink-cap mushroom</name>
    <name type="synonym">Coprinus micaceus</name>
    <dbReference type="NCBI Taxonomy" id="71717"/>
    <lineage>
        <taxon>Eukaryota</taxon>
        <taxon>Fungi</taxon>
        <taxon>Dikarya</taxon>
        <taxon>Basidiomycota</taxon>
        <taxon>Agaricomycotina</taxon>
        <taxon>Agaricomycetes</taxon>
        <taxon>Agaricomycetidae</taxon>
        <taxon>Agaricales</taxon>
        <taxon>Agaricineae</taxon>
        <taxon>Psathyrellaceae</taxon>
        <taxon>Coprinellus</taxon>
    </lineage>
</organism>